<evidence type="ECO:0000313" key="2">
    <source>
        <dbReference type="EMBL" id="MCW4127234.1"/>
    </source>
</evidence>
<accession>A0AAP3BCH0</accession>
<sequence>MKNNTTIHTSKCSDSDSGYQVAGGYTIQPLTTCIDINTERKLIASWHTSGLSDVQIRKMLMLYFGEPAWMNLQKLYDCNRFSQIATGLRFRSRQEFVELLLRCAGFGFIWKNKEEPHTGKNLLAFYTPIWHVCDETDMVNEQDSGENLQDNLGYFNNNIYIIKKNNKKKNISKYVSPSQLANSPEHEKKVEAAAKELIHFIGTDPDAYAKVVKPVNDITQKANPDLFTNPGDACPSNMATNIFFNKYLYPYLLTHSERLMKIQSILGKSIWLANLIKYDFMQKNIMRAVNDATKYLKLHAAEMMRQYRPISNFEYQDKASKQRFYDTTRCDGTPEQHRIPPDAAPRPSGNAAWNKFSHTWVSPK</sequence>
<organism evidence="2 3">
    <name type="scientific">Segatella copri</name>
    <dbReference type="NCBI Taxonomy" id="165179"/>
    <lineage>
        <taxon>Bacteria</taxon>
        <taxon>Pseudomonadati</taxon>
        <taxon>Bacteroidota</taxon>
        <taxon>Bacteroidia</taxon>
        <taxon>Bacteroidales</taxon>
        <taxon>Prevotellaceae</taxon>
        <taxon>Segatella</taxon>
    </lineage>
</organism>
<protein>
    <submittedName>
        <fullName evidence="2">Uncharacterized protein</fullName>
    </submittedName>
</protein>
<dbReference type="Proteomes" id="UP001209344">
    <property type="component" value="Unassembled WGS sequence"/>
</dbReference>
<name>A0AAP3BCH0_9BACT</name>
<reference evidence="2" key="1">
    <citation type="submission" date="2022-11" db="EMBL/GenBank/DDBJ databases">
        <title>Genomic repertoires linked with pathogenic potency of arthritogenic Prevotella copri isolated from the gut of rheumatoid arthritis patients.</title>
        <authorList>
            <person name="Nii T."/>
            <person name="Maeda Y."/>
            <person name="Motooka D."/>
            <person name="Naito M."/>
            <person name="Matsumoto Y."/>
            <person name="Ogawa T."/>
            <person name="Oguro-Igashira E."/>
            <person name="Kishikawa T."/>
            <person name="Yamashita M."/>
            <person name="Koizumi S."/>
            <person name="Kurakawa T."/>
            <person name="Okumura R."/>
            <person name="Kayama H."/>
            <person name="Murakami M."/>
            <person name="Sakaguchi T."/>
            <person name="Das B."/>
            <person name="Nakamura S."/>
            <person name="Okada Y."/>
            <person name="Kumanogoh A."/>
            <person name="Takeda K."/>
        </authorList>
    </citation>
    <scope>NUCLEOTIDE SEQUENCE</scope>
    <source>
        <strain evidence="2">F3-75</strain>
    </source>
</reference>
<dbReference type="AlphaFoldDB" id="A0AAP3BCH0"/>
<evidence type="ECO:0000256" key="1">
    <source>
        <dbReference type="SAM" id="MobiDB-lite"/>
    </source>
</evidence>
<feature type="compositionally biased region" description="Basic and acidic residues" evidence="1">
    <location>
        <begin position="329"/>
        <end position="340"/>
    </location>
</feature>
<dbReference type="EMBL" id="JAPDVK010000001">
    <property type="protein sequence ID" value="MCW4127234.1"/>
    <property type="molecule type" value="Genomic_DNA"/>
</dbReference>
<gene>
    <name evidence="2" type="ORF">ONT16_02895</name>
</gene>
<dbReference type="RefSeq" id="WP_264965365.1">
    <property type="nucleotide sequence ID" value="NZ_JAPDVK010000001.1"/>
</dbReference>
<comment type="caution">
    <text evidence="2">The sequence shown here is derived from an EMBL/GenBank/DDBJ whole genome shotgun (WGS) entry which is preliminary data.</text>
</comment>
<evidence type="ECO:0000313" key="3">
    <source>
        <dbReference type="Proteomes" id="UP001209344"/>
    </source>
</evidence>
<proteinExistence type="predicted"/>
<feature type="region of interest" description="Disordered" evidence="1">
    <location>
        <begin position="329"/>
        <end position="350"/>
    </location>
</feature>